<reference evidence="3 4" key="1">
    <citation type="submission" date="2014-07" db="EMBL/GenBank/DDBJ databases">
        <title>Complete Genome Sequence of Dyella japonica Strain A8 Isolated from Malaysian Tropical Soil.</title>
        <authorList>
            <person name="Hui R.K.H."/>
            <person name="Chen J.-W."/>
            <person name="Chan K.-G."/>
            <person name="Leung F.C.C."/>
        </authorList>
    </citation>
    <scope>NUCLEOTIDE SEQUENCE [LARGE SCALE GENOMIC DNA]</scope>
    <source>
        <strain evidence="3 4">A8</strain>
    </source>
</reference>
<dbReference type="GO" id="GO:0019867">
    <property type="term" value="C:outer membrane"/>
    <property type="evidence" value="ECO:0007669"/>
    <property type="project" value="InterPro"/>
</dbReference>
<dbReference type="NCBIfam" id="TIGR01414">
    <property type="entry name" value="autotrans_barl"/>
    <property type="match status" value="1"/>
</dbReference>
<dbReference type="PATRIC" id="fig|1217721.7.peg.610"/>
<evidence type="ECO:0000256" key="1">
    <source>
        <dbReference type="SAM" id="MobiDB-lite"/>
    </source>
</evidence>
<organism evidence="3 4">
    <name type="scientific">Dyella japonica A8</name>
    <dbReference type="NCBI Taxonomy" id="1217721"/>
    <lineage>
        <taxon>Bacteria</taxon>
        <taxon>Pseudomonadati</taxon>
        <taxon>Pseudomonadota</taxon>
        <taxon>Gammaproteobacteria</taxon>
        <taxon>Lysobacterales</taxon>
        <taxon>Rhodanobacteraceae</taxon>
        <taxon>Dyella</taxon>
    </lineage>
</organism>
<dbReference type="InterPro" id="IPR043990">
    <property type="entry name" value="AC_1"/>
</dbReference>
<dbReference type="InterPro" id="IPR006315">
    <property type="entry name" value="OM_autotransptr_brl_dom"/>
</dbReference>
<evidence type="ECO:0000259" key="2">
    <source>
        <dbReference type="PROSITE" id="PS51208"/>
    </source>
</evidence>
<gene>
    <name evidence="3" type="ORF">HY57_02890</name>
</gene>
<dbReference type="Gene3D" id="2.40.128.130">
    <property type="entry name" value="Autotransporter beta-domain"/>
    <property type="match status" value="1"/>
</dbReference>
<dbReference type="CDD" id="cd01344">
    <property type="entry name" value="PL2_Passenger_AT"/>
    <property type="match status" value="1"/>
</dbReference>
<accession>A0A075JVZ1</accession>
<dbReference type="InterPro" id="IPR011050">
    <property type="entry name" value="Pectin_lyase_fold/virulence"/>
</dbReference>
<evidence type="ECO:0000313" key="3">
    <source>
        <dbReference type="EMBL" id="AIF46271.1"/>
    </source>
</evidence>
<dbReference type="InterPro" id="IPR012332">
    <property type="entry name" value="Autotransporter_pectin_lyase_C"/>
</dbReference>
<dbReference type="KEGG" id="dja:HY57_02890"/>
<protein>
    <recommendedName>
        <fullName evidence="2">Autotransporter domain-containing protein</fullName>
    </recommendedName>
</protein>
<evidence type="ECO:0000313" key="4">
    <source>
        <dbReference type="Proteomes" id="UP000027987"/>
    </source>
</evidence>
<dbReference type="EMBL" id="CP008884">
    <property type="protein sequence ID" value="AIF46271.1"/>
    <property type="molecule type" value="Genomic_DNA"/>
</dbReference>
<dbReference type="Pfam" id="PF03797">
    <property type="entry name" value="Autotransporter"/>
    <property type="match status" value="1"/>
</dbReference>
<dbReference type="Proteomes" id="UP000027987">
    <property type="component" value="Chromosome"/>
</dbReference>
<feature type="domain" description="Autotransporter" evidence="2">
    <location>
        <begin position="882"/>
        <end position="1165"/>
    </location>
</feature>
<keyword evidence="4" id="KW-1185">Reference proteome</keyword>
<dbReference type="Gene3D" id="2.160.20.20">
    <property type="match status" value="2"/>
</dbReference>
<dbReference type="InterPro" id="IPR005546">
    <property type="entry name" value="Autotransporte_beta"/>
</dbReference>
<feature type="region of interest" description="Disordered" evidence="1">
    <location>
        <begin position="803"/>
        <end position="840"/>
    </location>
</feature>
<sequence>MSATDYTQPVVVAGGQNLALNNDTVTVSGDGLAGLASFDAGSLFAVNNVTVSTNGEGTPGVLALDGGYVSFLGGSISTAGINGADAVLALGSGSRIDARATSFATIGDMSYGASAMDGATVTLDNVGVSTSGAGGVGLFSDGANGRSSLTASNSSINTSGLHGAGLLATKGGSLSFNDGRIVTAGTGAHGAIADGTGTTLFLSNNSLHTSGEQAYGVEVSNGAIFNSAGNSIVTDGVNSYGVVAFQNVNVNLSGGSINTNGQGSIGLAGYQGAAVNVANLSVQTTGEDGATGVGAYGVDAEAGGRITLGDHTSVTTTGTSAVGLFALDSGSQVMTNGAVQINTEGGHAHGALAQNGGVLALGQGAGIETAGANAEGLFALNSGSQIRTNGSVGVSTTGASAHGVLAQDGGVILLGEGAAVGTTGSSAMGLFAMDSGSQITTSGKVQVSTTGDSAYGALAQGGGILALEQGTTIATSGNSASGVVALNNGSQVNATGVAVTTSGVQADGVALGNATVNLTDSIVTGQRYGVLLSWDGSTPVTNTLNVSGGTITSVTGDAIHVAAGDNNIVNVSESAVISAGNGTLLNVVAPGAAVSLFASGNVALDGDIAAVKGGVANVSLAQASTLNGAMHNASTVSLDGSSRWNVTASSDVKQLDLAGTIAFAAPSPTYKSLVVHGDLVGNGGTIVMNTVLNDGGPLSNQLTDRVLVEGNASGTTYLSVMGNGSGASTDTNNNGVREANEGISLAQVAGTSSATAFVLAGGYVAVGPWRYDLVSYQPGSSDTSQRVVAGAGNGYWDYRLQNAVVPNPTPTPDPTPDPDPTPTPTPSPDPSGNGGGVPVRPVVVPQVPAYLSASTAMLSYGMRSVGSLHDRLGELHQGEPLEAGNSDEFYARTFGGNYQYHTDRSFGEYGYDFNQNDRAIQIGGTWLKTGDDASTFRLGAYVSTGTSHITPKAVDGTSDMRMSANSVAATGTYMMGNGFYVDGVVARNYYSTRVDTAYRGYDMAKMKTHGWTYSLESGYPFVFGNDLRVEPQAQVVYQSLRTNSFHDADGLLVSPENAGAWQGRVGANLTKTFVTASGQRWTPWVRANYLWSSSTRSNVGVSSDEWGVSSTLAGGSWGQAWQVGAGVTGTLTSAISVYGSGDYQGRVGSAGEQGWSANLGMRWQF</sequence>
<dbReference type="PROSITE" id="PS51208">
    <property type="entry name" value="AUTOTRANSPORTER"/>
    <property type="match status" value="1"/>
</dbReference>
<dbReference type="SUPFAM" id="SSF103515">
    <property type="entry name" value="Autotransporter"/>
    <property type="match status" value="1"/>
</dbReference>
<proteinExistence type="predicted"/>
<dbReference type="AlphaFoldDB" id="A0A075JVZ1"/>
<feature type="compositionally biased region" description="Pro residues" evidence="1">
    <location>
        <begin position="807"/>
        <end position="829"/>
    </location>
</feature>
<name>A0A075JVZ1_9GAMM</name>
<dbReference type="SUPFAM" id="SSF51126">
    <property type="entry name" value="Pectin lyase-like"/>
    <property type="match status" value="1"/>
</dbReference>
<dbReference type="HOGENOM" id="CLU_274722_0_0_6"/>
<dbReference type="SMART" id="SM00869">
    <property type="entry name" value="Autotransporter"/>
    <property type="match status" value="1"/>
</dbReference>
<dbReference type="STRING" id="1217721.HY57_02890"/>
<dbReference type="InterPro" id="IPR036709">
    <property type="entry name" value="Autotransporte_beta_dom_sf"/>
</dbReference>